<reference evidence="1 2" key="1">
    <citation type="submission" date="2019-03" db="EMBL/GenBank/DDBJ databases">
        <title>Rhodobacteraceae bacterium SM1902, a new member of the family Rhodobacteraceae isolated from Yantai.</title>
        <authorList>
            <person name="Sun Y."/>
        </authorList>
    </citation>
    <scope>NUCLEOTIDE SEQUENCE [LARGE SCALE GENOMIC DNA]</scope>
    <source>
        <strain evidence="1 2">SM1902</strain>
    </source>
</reference>
<evidence type="ECO:0000313" key="1">
    <source>
        <dbReference type="EMBL" id="TDL89135.1"/>
    </source>
</evidence>
<dbReference type="Proteomes" id="UP000294562">
    <property type="component" value="Unassembled WGS sequence"/>
</dbReference>
<organism evidence="1 2">
    <name type="scientific">Meridianimarinicoccus aquatilis</name>
    <dbReference type="NCBI Taxonomy" id="2552766"/>
    <lineage>
        <taxon>Bacteria</taxon>
        <taxon>Pseudomonadati</taxon>
        <taxon>Pseudomonadota</taxon>
        <taxon>Alphaproteobacteria</taxon>
        <taxon>Rhodobacterales</taxon>
        <taxon>Paracoccaceae</taxon>
        <taxon>Meridianimarinicoccus</taxon>
    </lineage>
</organism>
<accession>A0A4R6AZ74</accession>
<dbReference type="OrthoDB" id="9797755at2"/>
<protein>
    <submittedName>
        <fullName evidence="1">Uncharacterized protein</fullName>
    </submittedName>
</protein>
<proteinExistence type="predicted"/>
<dbReference type="EMBL" id="SMZO01000013">
    <property type="protein sequence ID" value="TDL89135.1"/>
    <property type="molecule type" value="Genomic_DNA"/>
</dbReference>
<name>A0A4R6AZ74_9RHOB</name>
<sequence>MLGIGVSLRLQSACEEAVYDQIELTPALVVSKAGIFDPLPNISEADYQRQPQLFEVTVHRLATPGETPNFYAIDRDFVLRADILDIVADPPFSDLEELRIAS</sequence>
<keyword evidence="2" id="KW-1185">Reference proteome</keyword>
<evidence type="ECO:0000313" key="2">
    <source>
        <dbReference type="Proteomes" id="UP000294562"/>
    </source>
</evidence>
<comment type="caution">
    <text evidence="1">The sequence shown here is derived from an EMBL/GenBank/DDBJ whole genome shotgun (WGS) entry which is preliminary data.</text>
</comment>
<gene>
    <name evidence="1" type="ORF">E2L05_07645</name>
</gene>
<dbReference type="AlphaFoldDB" id="A0A4R6AZ74"/>
<dbReference type="RefSeq" id="WP_133342334.1">
    <property type="nucleotide sequence ID" value="NZ_SMZO01000013.1"/>
</dbReference>